<reference evidence="4" key="1">
    <citation type="submission" date="2022-11" db="EMBL/GenBank/DDBJ databases">
        <title>WGS of Natronobacillus azotifigens 24KS-1, an anaerobic diazotrophic haloalkaliphile from soda-rich habitats.</title>
        <authorList>
            <person name="Sorokin D.Y."/>
            <person name="Merkel A.Y."/>
        </authorList>
    </citation>
    <scope>NUCLEOTIDE SEQUENCE</scope>
    <source>
        <strain evidence="4">24KS-1</strain>
    </source>
</reference>
<keyword evidence="1" id="KW-1133">Transmembrane helix</keyword>
<keyword evidence="5" id="KW-1185">Reference proteome</keyword>
<proteinExistence type="predicted"/>
<feature type="transmembrane region" description="Helical" evidence="1">
    <location>
        <begin position="44"/>
        <end position="68"/>
    </location>
</feature>
<dbReference type="RefSeq" id="WP_268780200.1">
    <property type="nucleotide sequence ID" value="NZ_JAPRAT010000017.1"/>
</dbReference>
<organism evidence="4 5">
    <name type="scientific">Natronobacillus azotifigens</name>
    <dbReference type="NCBI Taxonomy" id="472978"/>
    <lineage>
        <taxon>Bacteria</taxon>
        <taxon>Bacillati</taxon>
        <taxon>Bacillota</taxon>
        <taxon>Bacilli</taxon>
        <taxon>Bacillales</taxon>
        <taxon>Bacillaceae</taxon>
        <taxon>Natronobacillus</taxon>
    </lineage>
</organism>
<keyword evidence="1" id="KW-0472">Membrane</keyword>
<dbReference type="Pfam" id="PF13786">
    <property type="entry name" value="DUF4179"/>
    <property type="match status" value="1"/>
</dbReference>
<evidence type="ECO:0000259" key="2">
    <source>
        <dbReference type="Pfam" id="PF13786"/>
    </source>
</evidence>
<dbReference type="InterPro" id="IPR025436">
    <property type="entry name" value="DUF4179"/>
</dbReference>
<dbReference type="Gene3D" id="2.60.40.1630">
    <property type="entry name" value="bacillus anthracis domain"/>
    <property type="match status" value="1"/>
</dbReference>
<evidence type="ECO:0000313" key="4">
    <source>
        <dbReference type="EMBL" id="MCZ0703428.1"/>
    </source>
</evidence>
<name>A0A9J6RDM3_9BACI</name>
<dbReference type="Proteomes" id="UP001084197">
    <property type="component" value="Unassembled WGS sequence"/>
</dbReference>
<dbReference type="EMBL" id="JAPRAT010000017">
    <property type="protein sequence ID" value="MCZ0703428.1"/>
    <property type="molecule type" value="Genomic_DNA"/>
</dbReference>
<sequence>MSEQLNEWRNKYQALDVTELELNQAMEIGLDKAKQKKKRVHYRVGTLVVAAIFFLSVITLVNISPVFAQQLENIPGMEKLISLVQFNKGQKAAIENEYYQILNRAEKKDELALTIDGVIRDEKGLVIFYTIESEKAWEQLRIKEIEILSGEGQELSDYTMSYYSPGEGNFDEYSGVVEIFSEQRIPFDQFKVTTKIVAENSSGREEVEETFEIAFEALATKESKYYSIDETVEVDDQKIHVESVTIHPLRVEVKLQTDPSNTMHIFSIDDLAIVNESGEIWSGISGGITASGSMEENNYKVYLQSNYFENPDNLTLAFSKIQAVEKEKNYLRLDLENEQILHDPYGVFIDMKYENNKLALTMPVADINFPLGQIYDQNGNEIENQLDSAMKQVGDLQIFEKVIYTEETIIDVRLNGYPNWITKEVKISIK</sequence>
<feature type="domain" description="DUF4179" evidence="2">
    <location>
        <begin position="37"/>
        <end position="133"/>
    </location>
</feature>
<feature type="domain" description="DUF5643" evidence="3">
    <location>
        <begin position="223"/>
        <end position="334"/>
    </location>
</feature>
<accession>A0A9J6RDM3</accession>
<keyword evidence="1" id="KW-0812">Transmembrane</keyword>
<comment type="caution">
    <text evidence="4">The sequence shown here is derived from an EMBL/GenBank/DDBJ whole genome shotgun (WGS) entry which is preliminary data.</text>
</comment>
<gene>
    <name evidence="4" type="ORF">OWO01_09385</name>
</gene>
<dbReference type="InterPro" id="IPR040680">
    <property type="entry name" value="DUF5643"/>
</dbReference>
<evidence type="ECO:0000256" key="1">
    <source>
        <dbReference type="SAM" id="Phobius"/>
    </source>
</evidence>
<evidence type="ECO:0000313" key="5">
    <source>
        <dbReference type="Proteomes" id="UP001084197"/>
    </source>
</evidence>
<dbReference type="Pfam" id="PF18705">
    <property type="entry name" value="DUF5643"/>
    <property type="match status" value="1"/>
</dbReference>
<evidence type="ECO:0000259" key="3">
    <source>
        <dbReference type="Pfam" id="PF18705"/>
    </source>
</evidence>
<protein>
    <submittedName>
        <fullName evidence="4">DUF4179 domain-containing protein</fullName>
    </submittedName>
</protein>
<dbReference type="AlphaFoldDB" id="A0A9J6RDM3"/>